<protein>
    <submittedName>
        <fullName evidence="2">Uncharacterized protein</fullName>
    </submittedName>
</protein>
<feature type="transmembrane region" description="Helical" evidence="1">
    <location>
        <begin position="22"/>
        <end position="42"/>
    </location>
</feature>
<feature type="transmembrane region" description="Helical" evidence="1">
    <location>
        <begin position="113"/>
        <end position="134"/>
    </location>
</feature>
<keyword evidence="1" id="KW-0472">Membrane</keyword>
<accession>A0A368X1Q3</accession>
<dbReference type="RefSeq" id="WP_114435595.1">
    <property type="nucleotide sequence ID" value="NZ_QPJI01000038.1"/>
</dbReference>
<dbReference type="Proteomes" id="UP000253647">
    <property type="component" value="Unassembled WGS sequence"/>
</dbReference>
<evidence type="ECO:0000313" key="2">
    <source>
        <dbReference type="EMBL" id="RCW61942.1"/>
    </source>
</evidence>
<proteinExistence type="predicted"/>
<evidence type="ECO:0000256" key="1">
    <source>
        <dbReference type="SAM" id="Phobius"/>
    </source>
</evidence>
<comment type="caution">
    <text evidence="2">The sequence shown here is derived from an EMBL/GenBank/DDBJ whole genome shotgun (WGS) entry which is preliminary data.</text>
</comment>
<reference evidence="2 3" key="1">
    <citation type="submission" date="2018-07" db="EMBL/GenBank/DDBJ databases">
        <title>Freshwater and sediment microbial communities from various areas in North America, analyzing microbe dynamics in response to fracking.</title>
        <authorList>
            <person name="Lamendella R."/>
        </authorList>
    </citation>
    <scope>NUCLEOTIDE SEQUENCE [LARGE SCALE GENOMIC DNA]</scope>
    <source>
        <strain evidence="2 3">105B</strain>
    </source>
</reference>
<gene>
    <name evidence="2" type="ORF">DET61_1384</name>
</gene>
<dbReference type="AlphaFoldDB" id="A0A368X1Q3"/>
<sequence length="138" mass="15875">MTIEPKDELELTQKIITAQEELCFKIFSWALGLITALTIGAAHKSVVINNWLYLASGLFIVFTLFMVAKRHWLTMRKAVIRSSEIENEVKNSAYSCYKINEALKKNYEGATHLSFRFYGPYLMLSGIVLGSFIYEYMK</sequence>
<name>A0A368X1Q3_MARNT</name>
<organism evidence="2 3">
    <name type="scientific">Marinobacter nauticus</name>
    <name type="common">Marinobacter hydrocarbonoclasticus</name>
    <name type="synonym">Marinobacter aquaeolei</name>
    <dbReference type="NCBI Taxonomy" id="2743"/>
    <lineage>
        <taxon>Bacteria</taxon>
        <taxon>Pseudomonadati</taxon>
        <taxon>Pseudomonadota</taxon>
        <taxon>Gammaproteobacteria</taxon>
        <taxon>Pseudomonadales</taxon>
        <taxon>Marinobacteraceae</taxon>
        <taxon>Marinobacter</taxon>
    </lineage>
</organism>
<feature type="transmembrane region" description="Helical" evidence="1">
    <location>
        <begin position="48"/>
        <end position="68"/>
    </location>
</feature>
<keyword evidence="1" id="KW-0812">Transmembrane</keyword>
<keyword evidence="1" id="KW-1133">Transmembrane helix</keyword>
<evidence type="ECO:0000313" key="3">
    <source>
        <dbReference type="Proteomes" id="UP000253647"/>
    </source>
</evidence>
<dbReference type="EMBL" id="QPJI01000038">
    <property type="protein sequence ID" value="RCW61942.1"/>
    <property type="molecule type" value="Genomic_DNA"/>
</dbReference>